<name>A0A1E7FUW4_9STRA</name>
<proteinExistence type="predicted"/>
<evidence type="ECO:0000313" key="2">
    <source>
        <dbReference type="Proteomes" id="UP000095751"/>
    </source>
</evidence>
<dbReference type="AlphaFoldDB" id="A0A1E7FUW4"/>
<dbReference type="KEGG" id="fcy:FRACYDRAFT_267085"/>
<organism evidence="1 2">
    <name type="scientific">Fragilariopsis cylindrus CCMP1102</name>
    <dbReference type="NCBI Taxonomy" id="635003"/>
    <lineage>
        <taxon>Eukaryota</taxon>
        <taxon>Sar</taxon>
        <taxon>Stramenopiles</taxon>
        <taxon>Ochrophyta</taxon>
        <taxon>Bacillariophyta</taxon>
        <taxon>Bacillariophyceae</taxon>
        <taxon>Bacillariophycidae</taxon>
        <taxon>Bacillariales</taxon>
        <taxon>Bacillariaceae</taxon>
        <taxon>Fragilariopsis</taxon>
    </lineage>
</organism>
<dbReference type="Proteomes" id="UP000095751">
    <property type="component" value="Unassembled WGS sequence"/>
</dbReference>
<keyword evidence="2" id="KW-1185">Reference proteome</keyword>
<sequence length="143" mass="16423">MVNNELNSYFFGTVHLTGEMTPREVYLATRRWTMKSPYPHGIVARATNGQIPKLAHLVAFTIGLRRTENEFLPTTEEEFQREFDALCERLHCADKEPVVRATNNELMSTALNLMESCAERTTNVTTKGSRASLLWSRREQLYP</sequence>
<protein>
    <submittedName>
        <fullName evidence="1">Uncharacterized protein</fullName>
    </submittedName>
</protein>
<gene>
    <name evidence="1" type="ORF">FRACYDRAFT_267085</name>
</gene>
<evidence type="ECO:0000313" key="1">
    <source>
        <dbReference type="EMBL" id="OEU21907.1"/>
    </source>
</evidence>
<accession>A0A1E7FUW4</accession>
<dbReference type="InParanoid" id="A0A1E7FUW4"/>
<dbReference type="EMBL" id="KV784353">
    <property type="protein sequence ID" value="OEU21907.1"/>
    <property type="molecule type" value="Genomic_DNA"/>
</dbReference>
<reference evidence="1 2" key="1">
    <citation type="submission" date="2016-09" db="EMBL/GenBank/DDBJ databases">
        <title>Extensive genetic diversity and differential bi-allelic expression allows diatom success in the polar Southern Ocean.</title>
        <authorList>
            <consortium name="DOE Joint Genome Institute"/>
            <person name="Mock T."/>
            <person name="Otillar R.P."/>
            <person name="Strauss J."/>
            <person name="Dupont C."/>
            <person name="Frickenhaus S."/>
            <person name="Maumus F."/>
            <person name="Mcmullan M."/>
            <person name="Sanges R."/>
            <person name="Schmutz J."/>
            <person name="Toseland A."/>
            <person name="Valas R."/>
            <person name="Veluchamy A."/>
            <person name="Ward B.J."/>
            <person name="Allen A."/>
            <person name="Barry K."/>
            <person name="Falciatore A."/>
            <person name="Ferrante M."/>
            <person name="Fortunato A.E."/>
            <person name="Gloeckner G."/>
            <person name="Gruber A."/>
            <person name="Hipkin R."/>
            <person name="Janech M."/>
            <person name="Kroth P."/>
            <person name="Leese F."/>
            <person name="Lindquist E."/>
            <person name="Lyon B.R."/>
            <person name="Martin J."/>
            <person name="Mayer C."/>
            <person name="Parker M."/>
            <person name="Quesneville H."/>
            <person name="Raymond J."/>
            <person name="Uhlig C."/>
            <person name="Valentin K.U."/>
            <person name="Worden A.Z."/>
            <person name="Armbrust E.V."/>
            <person name="Bowler C."/>
            <person name="Green B."/>
            <person name="Moulton V."/>
            <person name="Van Oosterhout C."/>
            <person name="Grigoriev I."/>
        </authorList>
    </citation>
    <scope>NUCLEOTIDE SEQUENCE [LARGE SCALE GENOMIC DNA]</scope>
    <source>
        <strain evidence="1 2">CCMP1102</strain>
    </source>
</reference>